<gene>
    <name evidence="2" type="ORF">BpHYR1_000024</name>
</gene>
<feature type="compositionally biased region" description="Low complexity" evidence="1">
    <location>
        <begin position="270"/>
        <end position="290"/>
    </location>
</feature>
<dbReference type="AlphaFoldDB" id="A0A3M7QKM1"/>
<evidence type="ECO:0000256" key="1">
    <source>
        <dbReference type="SAM" id="MobiDB-lite"/>
    </source>
</evidence>
<feature type="region of interest" description="Disordered" evidence="1">
    <location>
        <begin position="253"/>
        <end position="290"/>
    </location>
</feature>
<reference evidence="2 3" key="1">
    <citation type="journal article" date="2018" name="Sci. Rep.">
        <title>Genomic signatures of local adaptation to the degree of environmental predictability in rotifers.</title>
        <authorList>
            <person name="Franch-Gras L."/>
            <person name="Hahn C."/>
            <person name="Garcia-Roger E.M."/>
            <person name="Carmona M.J."/>
            <person name="Serra M."/>
            <person name="Gomez A."/>
        </authorList>
    </citation>
    <scope>NUCLEOTIDE SEQUENCE [LARGE SCALE GENOMIC DNA]</scope>
    <source>
        <strain evidence="2">HYR1</strain>
    </source>
</reference>
<keyword evidence="3" id="KW-1185">Reference proteome</keyword>
<sequence>MITYQNPKYCVAHVKQRWLKRKKTHQNGYLVKSTQIGDLETVVDDLRERILKQKYKINIDDVECYALALSQLSKQLVNLKTSFSSIKEHHKQNSPNNPSRFVNVESIKLDMIIKRCKRITGILIIMKKLAILPRNPFLKKAHNPPGLPPLVKQISTSQDNMSHVSKNFSDDIQMTKSDHEPQKLAIEVDAAFNQLMSEISMIAHDINPNKTFKNCLTIESYKIENDSLDSDSLMSNHDAKLDLEVTMNKRSKFRAQKNQFKNDRENSANSSSSTSSSFGSTPSSPTYFSNNSSPLPLVSSHLNGINIQTMPIPLPVPLCTQYMQSKSYLETVQEEEPPATLDAETNRSHMEMEMPNMSEEEMLDSVENQLYEQLSQFKPAKKSFKTSASICLANHESNEQSENSNVSTSMVITPHNQLNEGQSDVQCSIGNGKNSKLGVRFSDPGLMKAVKSKIITNGSMQRVSMNKNENNDLDKNNFNSVNVCFSENGRKKENQMLNADLANKTSILSTVLVQKRNSESSKNGICSNVMGSSTSSIASCSSTPRRVSLSVTDL</sequence>
<dbReference type="EMBL" id="REGN01005940">
    <property type="protein sequence ID" value="RNA11508.1"/>
    <property type="molecule type" value="Genomic_DNA"/>
</dbReference>
<dbReference type="Proteomes" id="UP000276133">
    <property type="component" value="Unassembled WGS sequence"/>
</dbReference>
<evidence type="ECO:0000313" key="2">
    <source>
        <dbReference type="EMBL" id="RNA11508.1"/>
    </source>
</evidence>
<protein>
    <submittedName>
        <fullName evidence="2">Coiled-coil domain-containing protein</fullName>
    </submittedName>
</protein>
<name>A0A3M7QKM1_BRAPC</name>
<accession>A0A3M7QKM1</accession>
<evidence type="ECO:0000313" key="3">
    <source>
        <dbReference type="Proteomes" id="UP000276133"/>
    </source>
</evidence>
<organism evidence="2 3">
    <name type="scientific">Brachionus plicatilis</name>
    <name type="common">Marine rotifer</name>
    <name type="synonym">Brachionus muelleri</name>
    <dbReference type="NCBI Taxonomy" id="10195"/>
    <lineage>
        <taxon>Eukaryota</taxon>
        <taxon>Metazoa</taxon>
        <taxon>Spiralia</taxon>
        <taxon>Gnathifera</taxon>
        <taxon>Rotifera</taxon>
        <taxon>Eurotatoria</taxon>
        <taxon>Monogononta</taxon>
        <taxon>Pseudotrocha</taxon>
        <taxon>Ploima</taxon>
        <taxon>Brachionidae</taxon>
        <taxon>Brachionus</taxon>
    </lineage>
</organism>
<comment type="caution">
    <text evidence="2">The sequence shown here is derived from an EMBL/GenBank/DDBJ whole genome shotgun (WGS) entry which is preliminary data.</text>
</comment>
<dbReference type="OrthoDB" id="6022652at2759"/>
<dbReference type="STRING" id="10195.A0A3M7QKM1"/>
<proteinExistence type="predicted"/>